<reference evidence="8" key="1">
    <citation type="submission" date="2022-01" db="EMBL/GenBank/DDBJ databases">
        <authorList>
            <person name="Braso-Vives M."/>
        </authorList>
    </citation>
    <scope>NUCLEOTIDE SEQUENCE</scope>
</reference>
<keyword evidence="9" id="KW-1185">Reference proteome</keyword>
<evidence type="ECO:0000256" key="1">
    <source>
        <dbReference type="ARBA" id="ARBA00022723"/>
    </source>
</evidence>
<dbReference type="InterPro" id="IPR018378">
    <property type="entry name" value="C-type_lectin_CS"/>
</dbReference>
<accession>A0A8J9YZ67</accession>
<dbReference type="Gene3D" id="2.60.40.10">
    <property type="entry name" value="Immunoglobulins"/>
    <property type="match status" value="1"/>
</dbReference>
<evidence type="ECO:0000313" key="8">
    <source>
        <dbReference type="EMBL" id="CAH1244451.1"/>
    </source>
</evidence>
<dbReference type="GO" id="GO:0046872">
    <property type="term" value="F:metal ion binding"/>
    <property type="evidence" value="ECO:0007669"/>
    <property type="project" value="UniProtKB-KW"/>
</dbReference>
<evidence type="ECO:0000259" key="6">
    <source>
        <dbReference type="SMART" id="SM00060"/>
    </source>
</evidence>
<dbReference type="OrthoDB" id="547680at2759"/>
<dbReference type="Pfam" id="PF00059">
    <property type="entry name" value="Lectin_C"/>
    <property type="match status" value="2"/>
</dbReference>
<dbReference type="InterPro" id="IPR000477">
    <property type="entry name" value="RT_dom"/>
</dbReference>
<gene>
    <name evidence="8" type="primary">MRC2</name>
    <name evidence="8" type="ORF">BLAG_LOCUS7088</name>
</gene>
<dbReference type="FunFam" id="2.60.120.260:FF:000105">
    <property type="entry name" value="Sushi, von Willebrand factor type A, EGF and pentraxin domain-containing protein 1"/>
    <property type="match status" value="1"/>
</dbReference>
<dbReference type="Gene3D" id="2.60.120.260">
    <property type="entry name" value="Galactose-binding domain-like"/>
    <property type="match status" value="1"/>
</dbReference>
<evidence type="ECO:0000313" key="9">
    <source>
        <dbReference type="Proteomes" id="UP000838412"/>
    </source>
</evidence>
<dbReference type="EMBL" id="OV696699">
    <property type="protein sequence ID" value="CAH1244451.1"/>
    <property type="molecule type" value="Genomic_DNA"/>
</dbReference>
<dbReference type="Proteomes" id="UP000838412">
    <property type="component" value="Chromosome 14"/>
</dbReference>
<dbReference type="SUPFAM" id="SSF49899">
    <property type="entry name" value="Concanavalin A-like lectins/glucanases"/>
    <property type="match status" value="3"/>
</dbReference>
<feature type="domain" description="C-type lectin" evidence="5">
    <location>
        <begin position="682"/>
        <end position="809"/>
    </location>
</feature>
<keyword evidence="2" id="KW-0106">Calcium</keyword>
<dbReference type="Pfam" id="PF22633">
    <property type="entry name" value="F5_F8_type_C_2"/>
    <property type="match status" value="1"/>
</dbReference>
<dbReference type="Gene3D" id="3.10.100.10">
    <property type="entry name" value="Mannose-Binding Protein A, subunit A"/>
    <property type="match status" value="2"/>
</dbReference>
<evidence type="ECO:0000256" key="4">
    <source>
        <dbReference type="SAM" id="MobiDB-lite"/>
    </source>
</evidence>
<dbReference type="PROSITE" id="PS00615">
    <property type="entry name" value="C_TYPE_LECTIN_1"/>
    <property type="match status" value="2"/>
</dbReference>
<feature type="domain" description="Fibronectin type-III" evidence="6">
    <location>
        <begin position="61"/>
        <end position="141"/>
    </location>
</feature>
<feature type="region of interest" description="Disordered" evidence="4">
    <location>
        <begin position="770"/>
        <end position="793"/>
    </location>
</feature>
<dbReference type="Gene3D" id="2.60.120.200">
    <property type="match status" value="2"/>
</dbReference>
<dbReference type="InterPro" id="IPR016186">
    <property type="entry name" value="C-type_lectin-like/link_sf"/>
</dbReference>
<dbReference type="SMART" id="SM00607">
    <property type="entry name" value="FTP"/>
    <property type="match status" value="1"/>
</dbReference>
<dbReference type="InterPro" id="IPR001304">
    <property type="entry name" value="C-type_lectin-like"/>
</dbReference>
<dbReference type="SUPFAM" id="SSF56436">
    <property type="entry name" value="C-type lectin-like"/>
    <property type="match status" value="2"/>
</dbReference>
<dbReference type="Pfam" id="PF13385">
    <property type="entry name" value="Laminin_G_3"/>
    <property type="match status" value="1"/>
</dbReference>
<name>A0A8J9YZ67_BRALA</name>
<feature type="domain" description="C-type lectin" evidence="5">
    <location>
        <begin position="552"/>
        <end position="675"/>
    </location>
</feature>
<dbReference type="InterPro" id="IPR036116">
    <property type="entry name" value="FN3_sf"/>
</dbReference>
<dbReference type="PANTHER" id="PTHR47635">
    <property type="entry name" value="CUB DOMAIN-CONTAINING PROTEIN"/>
    <property type="match status" value="1"/>
</dbReference>
<dbReference type="PANTHER" id="PTHR47635:SF2">
    <property type="entry name" value="LAMG-LIKE JELLYROLL FOLD DOMAIN-CONTAINING PROTEIN"/>
    <property type="match status" value="1"/>
</dbReference>
<dbReference type="CDD" id="cd01650">
    <property type="entry name" value="RT_nLTR_like"/>
    <property type="match status" value="1"/>
</dbReference>
<dbReference type="InterPro" id="IPR016187">
    <property type="entry name" value="CTDL_fold"/>
</dbReference>
<dbReference type="SMART" id="SM00034">
    <property type="entry name" value="CLECT"/>
    <property type="match status" value="2"/>
</dbReference>
<evidence type="ECO:0000256" key="3">
    <source>
        <dbReference type="ARBA" id="ARBA00023157"/>
    </source>
</evidence>
<organism evidence="8 9">
    <name type="scientific">Branchiostoma lanceolatum</name>
    <name type="common">Common lancelet</name>
    <name type="synonym">Amphioxus lanceolatum</name>
    <dbReference type="NCBI Taxonomy" id="7740"/>
    <lineage>
        <taxon>Eukaryota</taxon>
        <taxon>Metazoa</taxon>
        <taxon>Chordata</taxon>
        <taxon>Cephalochordata</taxon>
        <taxon>Leptocardii</taxon>
        <taxon>Amphioxiformes</taxon>
        <taxon>Branchiostomatidae</taxon>
        <taxon>Branchiostoma</taxon>
    </lineage>
</organism>
<dbReference type="SUPFAM" id="SSF49785">
    <property type="entry name" value="Galactose-binding domain-like"/>
    <property type="match status" value="1"/>
</dbReference>
<dbReference type="SUPFAM" id="SSF49265">
    <property type="entry name" value="Fibronectin type III"/>
    <property type="match status" value="1"/>
</dbReference>
<dbReference type="Pfam" id="PF00078">
    <property type="entry name" value="RVT_1"/>
    <property type="match status" value="1"/>
</dbReference>
<dbReference type="InterPro" id="IPR006585">
    <property type="entry name" value="FTP1"/>
</dbReference>
<dbReference type="Pfam" id="PF00041">
    <property type="entry name" value="fn3"/>
    <property type="match status" value="1"/>
</dbReference>
<evidence type="ECO:0000259" key="7">
    <source>
        <dbReference type="SMART" id="SM00607"/>
    </source>
</evidence>
<dbReference type="InterPro" id="IPR003961">
    <property type="entry name" value="FN3_dom"/>
</dbReference>
<feature type="domain" description="Fucolectin tachylectin-4 pentraxin-1" evidence="7">
    <location>
        <begin position="813"/>
        <end position="956"/>
    </location>
</feature>
<evidence type="ECO:0000256" key="2">
    <source>
        <dbReference type="ARBA" id="ARBA00022837"/>
    </source>
</evidence>
<dbReference type="InterPro" id="IPR013783">
    <property type="entry name" value="Ig-like_fold"/>
</dbReference>
<dbReference type="InterPro" id="IPR008979">
    <property type="entry name" value="Galactose-bd-like_sf"/>
</dbReference>
<evidence type="ECO:0000259" key="5">
    <source>
        <dbReference type="SMART" id="SM00034"/>
    </source>
</evidence>
<dbReference type="CDD" id="cd00063">
    <property type="entry name" value="FN3"/>
    <property type="match status" value="1"/>
</dbReference>
<sequence length="1821" mass="201569">MCQRMWGWQLKREAWLSTGRCQLETGLLPGREYSLSIATVSGSGSYLATSQKVTTAKRIVPAAPTAVKVSGVTSSSIALSWDAAEGDLDGYGVTVIPIDECQVAENATSAEVEMVTFEELHPNVDYNITLRVLSGEQGGELLTISTKTKLYYLFPMNTKVADGIYGTHLHAPLAVYGEVNLVKGWLDNAASFPIGQGRMETERGSAMSMCIASEAYCDSGYATYFWFNPGKTSSFSTAPGEGIDLYGIKHANNEAHPGFLVTSPSASRGTFRLQMTVDHTMYQAFVTLPDDWWSHILFVRTNEGKAVIGVNGIEVSDVTSISVQDVDDDTDTWLFIGPTEEQPISCTVTFDQLLFYQRWIPPVALFVDGIGHKLRIEQPNKPHTNGDLTCRANGNITTTSDSPTGSGLMLGSAGYLNCGNKYMSCVGSTVYCPRGFSLVFWLKVQCDGDASNRTVISNMGELSPEISRGVRVVYHPGSQELVSTMATRDGDVYETQATIPLGTWTEIRVVGTNEGSTLIVGSLESVGVKIASFGELTDDKETTLIIGRDKECPIPGYVGFKGVCYKNFAEEKTYDEARQTCAADGGLLAMPKDGEINAFIFDLGDGYRWLGLNDIDSEGQWVFEDSQTLVSIGYSSWTPSEPSNSHSSGEDCAQIWTGAMWNDEPCSRTYGFICQIYADQGCQFGYSYLAHTDRCYRAYDDGKTYDEALATCQADVGTLAMPRDDTTNDFLIALKNAANIDTWFYLGLDRRGGSWTNVDGGELSYTDWADGQPSARSSEECGDIFPGSDSRRDKWNDTPCSTNSGFICEAEKGVNVAMGKTAFQTSTQAGADASRAVNGNTNTDSTAGSCTHTVVEDNPRWWVDLGHSYTVDRVVIFNRQECCPDRLNPFNIHIGDSDQVSTNPKCGGDHQIDVTKPSITVPCRGMKGRYVGVRLPGPSRILTLCEVQVVSLSPGAQLVGLWPLNAESGASDVTGNGNDGVATGTQLAPGPFGDTDGAFLFSGTADSYLDIPNNGRLDVRYSYTILAHVYATGSRGPILTYVTDNNDFGVHWFQMDPQQVLNRAVGRHGINISPYPQTSVLTQNAWSYVGASYNSVTGMAALWNNGQLVAETYVGVAELKTQYPIRVAVRVRDGDPRFFAGRIACLQLYNYAMTPGQIESARYKCKASDEEDERVKPILPSLSIADFQFKEYALTSTQLRTIDSYLEHFPTRCIRLHSKDKPWITPEIKNLISLRQSAFHNGTTSEWKSLRNKLQAKIRRARQTFYSSKVDNLRRHDPANWHKDIKSMANIGKSNPVIHVDGITPDNSKATADAINASLSKITQSLPPLDISHLPAFLPALQPPQVSVWEMYDTLQRVRVRKAAGPDNITGRLIREFAYELSHPLTCFFNTSLCEGRVPREWREATVIPIPKTKPPSVEELRPISLTSLLAKVCEGFIAKWTLSDIFPNIDPKQFGGLPGKSTTHCLVDIIHHLSSTSNLRGTLSTIVLTDFSKAFDRVEHTTAVRRLLELGCRPSLIPWIYSFLTERRQRVLYQSSYSAWEILTCGLPQGTVLAPIIFIAMINSAVNNARTNKWKFVDDLTLIESRLVRETSLLQRDLNALEQWTTDSHMKLHPRKCKVMHVYFTKVPPPLPTLYMDGLALQDVYVVKLLGVIVQSDLKWDAHVSHITSQSSKRLFLLRRLKSFKLPVPDLTTVYISYVRPLCEYACPVWSPGLTATQSSQIENVQRRACRIILGSNYTRYREARCYLGLPTLQERREQLILKFGRGLLKSNIFREWLPPTRGETSGRTTRSCHKLNTISARTNRFKNSAIPHIVRLLNS</sequence>
<proteinExistence type="predicted"/>
<dbReference type="SMART" id="SM00060">
    <property type="entry name" value="FN3"/>
    <property type="match status" value="1"/>
</dbReference>
<keyword evidence="1" id="KW-0479">Metal-binding</keyword>
<keyword evidence="3" id="KW-1015">Disulfide bond</keyword>
<protein>
    <submittedName>
        <fullName evidence="8">MRC2 protein</fullName>
    </submittedName>
</protein>
<dbReference type="CDD" id="cd00037">
    <property type="entry name" value="CLECT"/>
    <property type="match status" value="2"/>
</dbReference>
<dbReference type="InterPro" id="IPR013320">
    <property type="entry name" value="ConA-like_dom_sf"/>
</dbReference>